<dbReference type="Proteomes" id="UP000027178">
    <property type="component" value="Unassembled WGS sequence"/>
</dbReference>
<comment type="caution">
    <text evidence="3">The sequence shown here is derived from an EMBL/GenBank/DDBJ whole genome shotgun (WGS) entry which is preliminary data.</text>
</comment>
<dbReference type="InterPro" id="IPR024344">
    <property type="entry name" value="MDMPI_metal-binding"/>
</dbReference>
<gene>
    <name evidence="3" type="ORF">KCH_58920</name>
</gene>
<evidence type="ECO:0000259" key="2">
    <source>
        <dbReference type="Pfam" id="PF11716"/>
    </source>
</evidence>
<dbReference type="InterPro" id="IPR017518">
    <property type="entry name" value="CHP03084"/>
</dbReference>
<evidence type="ECO:0000313" key="4">
    <source>
        <dbReference type="Proteomes" id="UP000027178"/>
    </source>
</evidence>
<dbReference type="InterPro" id="IPR034660">
    <property type="entry name" value="DinB/YfiT-like"/>
</dbReference>
<dbReference type="Pfam" id="PF11716">
    <property type="entry name" value="MDMPI_N"/>
    <property type="match status" value="1"/>
</dbReference>
<accession>A0A066YWS6</accession>
<dbReference type="InterPro" id="IPR013917">
    <property type="entry name" value="tRNA_wybutosine-synth"/>
</dbReference>
<dbReference type="GO" id="GO:0046872">
    <property type="term" value="F:metal ion binding"/>
    <property type="evidence" value="ECO:0007669"/>
    <property type="project" value="InterPro"/>
</dbReference>
<keyword evidence="4" id="KW-1185">Reference proteome</keyword>
<dbReference type="Pfam" id="PF08608">
    <property type="entry name" value="Wyosine_form"/>
    <property type="match status" value="1"/>
</dbReference>
<dbReference type="Gene3D" id="1.20.120.450">
    <property type="entry name" value="dinb family like domain"/>
    <property type="match status" value="1"/>
</dbReference>
<evidence type="ECO:0000313" key="3">
    <source>
        <dbReference type="EMBL" id="KDN82385.1"/>
    </source>
</evidence>
<feature type="domain" description="Mycothiol-dependent maleylpyruvate isomerase metal-binding" evidence="2">
    <location>
        <begin position="12"/>
        <end position="146"/>
    </location>
</feature>
<name>A0A066YWS6_9ACTN</name>
<dbReference type="NCBIfam" id="TIGR03083">
    <property type="entry name" value="maleylpyruvate isomerase family mycothiol-dependent enzyme"/>
    <property type="match status" value="1"/>
</dbReference>
<protein>
    <recommendedName>
        <fullName evidence="5">TIGR03084 family protein</fullName>
    </recommendedName>
</protein>
<sequence length="265" mass="28332">MAAMQDVCVDLATEGTALARLVAGLSPGEWRAPTPAPGWTVRHQVAHLAQVSRLIDLGVRDPAAFEAATAPVREDFEAGMAAGLADRLAEPVPELLRHWDEWRAAAGKGLAATPRRDPVPWLAGPLPAGVLAAVGLMELFAHGQDVHEALGAPYAFTDRIGHIAFLGTRTRDLAYRARGLRPPAEPFRFELTAPSGTVWTFGPDDAEQRISGPAADFCLLVTRRRHRDDLALTAAGAAADHWLDIAQTYLGTPGAGPRRIGQSRV</sequence>
<dbReference type="HOGENOM" id="CLU_067335_0_0_11"/>
<proteinExistence type="predicted"/>
<dbReference type="EMBL" id="JNBY01000112">
    <property type="protein sequence ID" value="KDN82385.1"/>
    <property type="molecule type" value="Genomic_DNA"/>
</dbReference>
<feature type="domain" description="tRNA wybutosine-synthesis" evidence="1">
    <location>
        <begin position="183"/>
        <end position="234"/>
    </location>
</feature>
<dbReference type="PATRIC" id="fig|1348663.4.peg.5702"/>
<reference evidence="3 4" key="1">
    <citation type="submission" date="2014-05" db="EMBL/GenBank/DDBJ databases">
        <title>Draft Genome Sequence of Kitasatospora cheerisanensis KCTC 2395.</title>
        <authorList>
            <person name="Nam D.H."/>
        </authorList>
    </citation>
    <scope>NUCLEOTIDE SEQUENCE [LARGE SCALE GENOMIC DNA]</scope>
    <source>
        <strain evidence="3 4">KCTC 2395</strain>
    </source>
</reference>
<dbReference type="SUPFAM" id="SSF109854">
    <property type="entry name" value="DinB/YfiT-like putative metalloenzymes"/>
    <property type="match status" value="1"/>
</dbReference>
<dbReference type="RefSeq" id="WP_035867475.1">
    <property type="nucleotide sequence ID" value="NZ_KK853997.1"/>
</dbReference>
<evidence type="ECO:0000259" key="1">
    <source>
        <dbReference type="Pfam" id="PF08608"/>
    </source>
</evidence>
<dbReference type="InterPro" id="IPR017517">
    <property type="entry name" value="Maleyloyr_isom"/>
</dbReference>
<dbReference type="eggNOG" id="ENOG502Z7S3">
    <property type="taxonomic scope" value="Bacteria"/>
</dbReference>
<organism evidence="3 4">
    <name type="scientific">Kitasatospora cheerisanensis KCTC 2395</name>
    <dbReference type="NCBI Taxonomy" id="1348663"/>
    <lineage>
        <taxon>Bacteria</taxon>
        <taxon>Bacillati</taxon>
        <taxon>Actinomycetota</taxon>
        <taxon>Actinomycetes</taxon>
        <taxon>Kitasatosporales</taxon>
        <taxon>Streptomycetaceae</taxon>
        <taxon>Kitasatospora</taxon>
    </lineage>
</organism>
<dbReference type="NCBIfam" id="TIGR03084">
    <property type="entry name" value="TIGR03084 family metal-binding protein"/>
    <property type="match status" value="1"/>
</dbReference>
<evidence type="ECO:0008006" key="5">
    <source>
        <dbReference type="Google" id="ProtNLM"/>
    </source>
</evidence>
<dbReference type="AlphaFoldDB" id="A0A066YWS6"/>